<feature type="transmembrane region" description="Helical" evidence="1">
    <location>
        <begin position="296"/>
        <end position="313"/>
    </location>
</feature>
<dbReference type="AlphaFoldDB" id="A0A645A0Q5"/>
<gene>
    <name evidence="3" type="primary">mdtG_11</name>
    <name evidence="3" type="ORF">SDC9_92493</name>
</gene>
<dbReference type="EMBL" id="VSSQ01011019">
    <property type="protein sequence ID" value="MPM45801.1"/>
    <property type="molecule type" value="Genomic_DNA"/>
</dbReference>
<dbReference type="PROSITE" id="PS50850">
    <property type="entry name" value="MFS"/>
    <property type="match status" value="1"/>
</dbReference>
<name>A0A645A0Q5_9ZZZZ</name>
<comment type="caution">
    <text evidence="3">The sequence shown here is derived from an EMBL/GenBank/DDBJ whole genome shotgun (WGS) entry which is preliminary data.</text>
</comment>
<dbReference type="PANTHER" id="PTHR23531:SF1">
    <property type="entry name" value="QUINOLENE RESISTANCE PROTEIN NORA"/>
    <property type="match status" value="1"/>
</dbReference>
<keyword evidence="1" id="KW-0812">Transmembrane</keyword>
<dbReference type="CDD" id="cd17489">
    <property type="entry name" value="MFS_YfcJ_like"/>
    <property type="match status" value="1"/>
</dbReference>
<feature type="transmembrane region" description="Helical" evidence="1">
    <location>
        <begin position="12"/>
        <end position="28"/>
    </location>
</feature>
<evidence type="ECO:0000256" key="1">
    <source>
        <dbReference type="SAM" id="Phobius"/>
    </source>
</evidence>
<keyword evidence="1" id="KW-1133">Transmembrane helix</keyword>
<feature type="transmembrane region" description="Helical" evidence="1">
    <location>
        <begin position="206"/>
        <end position="236"/>
    </location>
</feature>
<dbReference type="InterPro" id="IPR011701">
    <property type="entry name" value="MFS"/>
</dbReference>
<sequence>MSDKLNKKKLMFYSYLAMVLCMVGYSLVKDLPMVILVRIIHGIAFAISGTTSMAFATSSIPKNRIAEGISYLGIAMLIGTMIGPQFGASIATLYGIEQIFTVSAILCIICLAIIWFLPYKYVSVSKISKRNRINFSDFFAKELLIYVVLIGLFSFGNGIISYYLVNFGNVRGIENIALFFTVNSIAMLVMKPFVGKLQDAKGIKIILYPAFAIYALGMIILANARSLFLVLISAVFKAMGQGNGTPAIQAEAVKKLGLERNGVAISTCLIGQDIGNAIGPIFASYIVACTNYETMFLLYSAMLVFGIIGYYFYNKKAY</sequence>
<accession>A0A645A0Q5</accession>
<feature type="transmembrane region" description="Helical" evidence="1">
    <location>
        <begin position="143"/>
        <end position="164"/>
    </location>
</feature>
<dbReference type="PANTHER" id="PTHR23531">
    <property type="entry name" value="QUINOLENE RESISTANCE PROTEIN NORA"/>
    <property type="match status" value="1"/>
</dbReference>
<organism evidence="3">
    <name type="scientific">bioreactor metagenome</name>
    <dbReference type="NCBI Taxonomy" id="1076179"/>
    <lineage>
        <taxon>unclassified sequences</taxon>
        <taxon>metagenomes</taxon>
        <taxon>ecological metagenomes</taxon>
    </lineage>
</organism>
<dbReference type="InterPro" id="IPR052714">
    <property type="entry name" value="MFS_Exporter"/>
</dbReference>
<dbReference type="Gene3D" id="1.20.1250.20">
    <property type="entry name" value="MFS general substrate transporter like domains"/>
    <property type="match status" value="2"/>
</dbReference>
<evidence type="ECO:0000313" key="3">
    <source>
        <dbReference type="EMBL" id="MPM45801.1"/>
    </source>
</evidence>
<feature type="transmembrane region" description="Helical" evidence="1">
    <location>
        <begin position="99"/>
        <end position="122"/>
    </location>
</feature>
<evidence type="ECO:0000259" key="2">
    <source>
        <dbReference type="PROSITE" id="PS50850"/>
    </source>
</evidence>
<feature type="domain" description="Major facilitator superfamily (MFS) profile" evidence="2">
    <location>
        <begin position="1"/>
        <end position="318"/>
    </location>
</feature>
<keyword evidence="1" id="KW-0472">Membrane</keyword>
<feature type="transmembrane region" description="Helical" evidence="1">
    <location>
        <begin position="176"/>
        <end position="194"/>
    </location>
</feature>
<dbReference type="SUPFAM" id="SSF103473">
    <property type="entry name" value="MFS general substrate transporter"/>
    <property type="match status" value="1"/>
</dbReference>
<dbReference type="InterPro" id="IPR020846">
    <property type="entry name" value="MFS_dom"/>
</dbReference>
<dbReference type="Pfam" id="PF07690">
    <property type="entry name" value="MFS_1"/>
    <property type="match status" value="1"/>
</dbReference>
<proteinExistence type="predicted"/>
<reference evidence="3" key="1">
    <citation type="submission" date="2019-08" db="EMBL/GenBank/DDBJ databases">
        <authorList>
            <person name="Kucharzyk K."/>
            <person name="Murdoch R.W."/>
            <person name="Higgins S."/>
            <person name="Loffler F."/>
        </authorList>
    </citation>
    <scope>NUCLEOTIDE SEQUENCE</scope>
</reference>
<dbReference type="InterPro" id="IPR036259">
    <property type="entry name" value="MFS_trans_sf"/>
</dbReference>
<feature type="transmembrane region" description="Helical" evidence="1">
    <location>
        <begin position="68"/>
        <end position="87"/>
    </location>
</feature>
<feature type="transmembrane region" description="Helical" evidence="1">
    <location>
        <begin position="34"/>
        <end position="56"/>
    </location>
</feature>
<protein>
    <submittedName>
        <fullName evidence="3">Multidrug resistance protein MdtG</fullName>
    </submittedName>
</protein>
<dbReference type="GO" id="GO:0022857">
    <property type="term" value="F:transmembrane transporter activity"/>
    <property type="evidence" value="ECO:0007669"/>
    <property type="project" value="InterPro"/>
</dbReference>